<protein>
    <submittedName>
        <fullName evidence="1">DUF1292 domain-containing protein</fullName>
    </submittedName>
</protein>
<dbReference type="InterPro" id="IPR009711">
    <property type="entry name" value="UPF0473"/>
</dbReference>
<name>A0A927W7T6_9CLOT</name>
<proteinExistence type="predicted"/>
<dbReference type="Proteomes" id="UP000768462">
    <property type="component" value="Unassembled WGS sequence"/>
</dbReference>
<organism evidence="1 2">
    <name type="scientific">Clostridium sulfidigenes</name>
    <dbReference type="NCBI Taxonomy" id="318464"/>
    <lineage>
        <taxon>Bacteria</taxon>
        <taxon>Bacillati</taxon>
        <taxon>Bacillota</taxon>
        <taxon>Clostridia</taxon>
        <taxon>Eubacteriales</taxon>
        <taxon>Clostridiaceae</taxon>
        <taxon>Clostridium</taxon>
    </lineage>
</organism>
<reference evidence="1" key="1">
    <citation type="submission" date="2019-04" db="EMBL/GenBank/DDBJ databases">
        <title>Evolution of Biomass-Degrading Anaerobic Consortia Revealed by Metagenomics.</title>
        <authorList>
            <person name="Peng X."/>
        </authorList>
    </citation>
    <scope>NUCLEOTIDE SEQUENCE</scope>
    <source>
        <strain evidence="1">SIG254</strain>
    </source>
</reference>
<gene>
    <name evidence="1" type="ORF">E7215_08290</name>
</gene>
<evidence type="ECO:0000313" key="2">
    <source>
        <dbReference type="Proteomes" id="UP000768462"/>
    </source>
</evidence>
<dbReference type="Pfam" id="PF06949">
    <property type="entry name" value="DUF1292"/>
    <property type="match status" value="1"/>
</dbReference>
<sequence>MGNNCCGNNEDKKETGCCGGHEQESHECCCGGHDHEHDHEECGCGCGEHEAMFVELEDEEGNVTQCEIVDGFLFEENEYALVQNPDDGSIYLFKVVGDDEVGELVVPEDSEYDAAKAYYEELLANENSEN</sequence>
<evidence type="ECO:0000313" key="1">
    <source>
        <dbReference type="EMBL" id="MBE6060155.1"/>
    </source>
</evidence>
<accession>A0A927W7T6</accession>
<dbReference type="EMBL" id="SVCM01000091">
    <property type="protein sequence ID" value="MBE6060155.1"/>
    <property type="molecule type" value="Genomic_DNA"/>
</dbReference>
<dbReference type="AlphaFoldDB" id="A0A927W7T6"/>
<comment type="caution">
    <text evidence="1">The sequence shown here is derived from an EMBL/GenBank/DDBJ whole genome shotgun (WGS) entry which is preliminary data.</text>
</comment>